<sequence length="195" mass="20509">MAIRTLEELLNSLVSKVDRLERRLNRRSGPSGISGEMKMWTGETAPSGWLLAQGQVLATADYPALFAVLGARYGGNGSTTFALPDLRGRAVVGHDAGQSEFDQIGKKGGAKTHTLSVGEMPSHAHGWNRSSSGSTTEKSFDVPLHHRTTGNGGLAAIGTALSGDIVSYYTMANAGGGGAHNNLQPYIALNFIIKT</sequence>
<dbReference type="Pfam" id="PF07484">
    <property type="entry name" value="Collar"/>
    <property type="match status" value="1"/>
</dbReference>
<dbReference type="Proteomes" id="UP001325719">
    <property type="component" value="Segment"/>
</dbReference>
<feature type="compositionally biased region" description="Polar residues" evidence="1">
    <location>
        <begin position="128"/>
        <end position="137"/>
    </location>
</feature>
<dbReference type="Gene3D" id="3.90.1340.10">
    <property type="entry name" value="Phage tail collar domain"/>
    <property type="match status" value="1"/>
</dbReference>
<keyword evidence="4" id="KW-1185">Reference proteome</keyword>
<reference evidence="3 4" key="1">
    <citation type="submission" date="2023-12" db="EMBL/GenBank/DDBJ databases">
        <authorList>
            <person name="Wang F."/>
            <person name="Yu X."/>
            <person name="Gao C."/>
        </authorList>
    </citation>
    <scope>NUCLEOTIDE SEQUENCE [LARGE SCALE GENOMIC DNA]</scope>
</reference>
<dbReference type="CDD" id="cd22641">
    <property type="entry name" value="C24-like"/>
    <property type="match status" value="1"/>
</dbReference>
<name>A0ABZ1A0Z7_9CAUD</name>
<organism evidence="3 4">
    <name type="scientific">Microbacterium phage MO526</name>
    <dbReference type="NCBI Taxonomy" id="3108092"/>
    <lineage>
        <taxon>Viruses</taxon>
        <taxon>Duplodnaviria</taxon>
        <taxon>Heunggongvirae</taxon>
        <taxon>Uroviricota</taxon>
        <taxon>Caudoviricetes</taxon>
        <taxon>Kutznervirinae</taxon>
        <taxon>Kozievirus</taxon>
        <taxon>Kozievirus MO526</taxon>
    </lineage>
</organism>
<dbReference type="InterPro" id="IPR011083">
    <property type="entry name" value="Phage_tail_collar_dom"/>
</dbReference>
<feature type="domain" description="Phage tail collar" evidence="2">
    <location>
        <begin position="35"/>
        <end position="90"/>
    </location>
</feature>
<dbReference type="EMBL" id="OR941552">
    <property type="protein sequence ID" value="WQY99831.1"/>
    <property type="molecule type" value="Genomic_DNA"/>
</dbReference>
<evidence type="ECO:0000313" key="4">
    <source>
        <dbReference type="Proteomes" id="UP001325719"/>
    </source>
</evidence>
<protein>
    <submittedName>
        <fullName evidence="3">Tail collar domain protein</fullName>
    </submittedName>
</protein>
<proteinExistence type="predicted"/>
<evidence type="ECO:0000259" key="2">
    <source>
        <dbReference type="Pfam" id="PF07484"/>
    </source>
</evidence>
<dbReference type="SUPFAM" id="SSF88874">
    <property type="entry name" value="Receptor-binding domain of short tail fibre protein gp12"/>
    <property type="match status" value="1"/>
</dbReference>
<evidence type="ECO:0000256" key="1">
    <source>
        <dbReference type="SAM" id="MobiDB-lite"/>
    </source>
</evidence>
<accession>A0ABZ1A0Z7</accession>
<dbReference type="InterPro" id="IPR037053">
    <property type="entry name" value="Phage_tail_collar_dom_sf"/>
</dbReference>
<evidence type="ECO:0000313" key="3">
    <source>
        <dbReference type="EMBL" id="WQY99831.1"/>
    </source>
</evidence>
<feature type="region of interest" description="Disordered" evidence="1">
    <location>
        <begin position="118"/>
        <end position="138"/>
    </location>
</feature>